<organism evidence="5 6">
    <name type="scientific">Bifidobacterium callitrichos DSM 23973</name>
    <dbReference type="NCBI Taxonomy" id="1437609"/>
    <lineage>
        <taxon>Bacteria</taxon>
        <taxon>Bacillati</taxon>
        <taxon>Actinomycetota</taxon>
        <taxon>Actinomycetes</taxon>
        <taxon>Bifidobacteriales</taxon>
        <taxon>Bifidobacteriaceae</taxon>
        <taxon>Bifidobacterium</taxon>
    </lineage>
</organism>
<evidence type="ECO:0000313" key="6">
    <source>
        <dbReference type="Proteomes" id="UP000029072"/>
    </source>
</evidence>
<dbReference type="GO" id="GO:0008797">
    <property type="term" value="F:aspartate ammonia-lyase activity"/>
    <property type="evidence" value="ECO:0007669"/>
    <property type="project" value="UniProtKB-EC"/>
</dbReference>
<dbReference type="Gene3D" id="1.20.200.10">
    <property type="entry name" value="Fumarase/aspartase (Central domain)"/>
    <property type="match status" value="1"/>
</dbReference>
<sequence length="513" mass="55045">MTNNDSNIDPKAKAPAVSATSAPYTAQLADKAAGIVRGNEHHTRIEHDCIGELPVPDDVYWGIHTQRAISNFPVSGIADSSHPELIRAFATVKRACASANEELGILDKDKARFIREACLEIESGKLADQFPVDVMQGGAGTSSNMNMNEVIANRALELAGHRRGDYAYIHPNDDVNESQSTNDTYPAACKLALIDAIHPLAESTKRLAQAFHDLADKHINDVTIGRTQLQDAVPMTFGQEFHAFATLLKSDLAGFERLVPQLAQLNLGATAIGTGICADLRFRKSATEHLARITGLPITAAPDPVAAMTDMGAYVATSAALKNLAVHLKKAADDLRLLNSGPRAGFNDLDVPARQAGSSIMPAKVNPVIPECVNQCCFMVFGMDVTVNWAVAEGQLQLNAFDPVMVHEILSGMALLTNAMDTFRVNCVEGIVVHTEIGRAHAETSPSIAAALNHYIGYEKGSAIAAEAVRTGRTVREIAGEQTDLPADQLDEILDPIRLARGLGQTCREHQEA</sequence>
<dbReference type="PRINTS" id="PR00149">
    <property type="entry name" value="FUMRATELYASE"/>
</dbReference>
<dbReference type="InterPro" id="IPR022761">
    <property type="entry name" value="Fumarate_lyase_N"/>
</dbReference>
<dbReference type="InterPro" id="IPR020557">
    <property type="entry name" value="Fumarate_lyase_CS"/>
</dbReference>
<feature type="region of interest" description="Disordered" evidence="2">
    <location>
        <begin position="1"/>
        <end position="20"/>
    </location>
</feature>
<dbReference type="FunFam" id="1.20.200.10:FF:000001">
    <property type="entry name" value="Fumarate hydratase, mitochondrial"/>
    <property type="match status" value="1"/>
</dbReference>
<dbReference type="RefSeq" id="WP_081887311.1">
    <property type="nucleotide sequence ID" value="NZ_JDUV01000003.1"/>
</dbReference>
<dbReference type="InterPro" id="IPR008948">
    <property type="entry name" value="L-Aspartase-like"/>
</dbReference>
<dbReference type="GO" id="GO:0006531">
    <property type="term" value="P:aspartate metabolic process"/>
    <property type="evidence" value="ECO:0007669"/>
    <property type="project" value="TreeGrafter"/>
</dbReference>
<dbReference type="PANTHER" id="PTHR42696:SF2">
    <property type="entry name" value="ASPARTATE AMMONIA-LYASE"/>
    <property type="match status" value="1"/>
</dbReference>
<reference evidence="5 6" key="1">
    <citation type="submission" date="2014-03" db="EMBL/GenBank/DDBJ databases">
        <title>Genomics of Bifidobacteria.</title>
        <authorList>
            <person name="Ventura M."/>
            <person name="Milani C."/>
            <person name="Lugli G.A."/>
        </authorList>
    </citation>
    <scope>NUCLEOTIDE SEQUENCE [LARGE SCALE GENOMIC DNA]</scope>
    <source>
        <strain evidence="5 6">DSM 23973</strain>
    </source>
</reference>
<evidence type="ECO:0000256" key="2">
    <source>
        <dbReference type="SAM" id="MobiDB-lite"/>
    </source>
</evidence>
<evidence type="ECO:0000313" key="5">
    <source>
        <dbReference type="EMBL" id="KFI54531.1"/>
    </source>
</evidence>
<gene>
    <name evidence="5" type="ORF">BCAL_1467</name>
</gene>
<dbReference type="SUPFAM" id="SSF48557">
    <property type="entry name" value="L-aspartase-like"/>
    <property type="match status" value="1"/>
</dbReference>
<dbReference type="EMBL" id="JGYS01000008">
    <property type="protein sequence ID" value="KFI54531.1"/>
    <property type="molecule type" value="Genomic_DNA"/>
</dbReference>
<dbReference type="CDD" id="cd01357">
    <property type="entry name" value="Aspartase"/>
    <property type="match status" value="1"/>
</dbReference>
<dbReference type="AlphaFoldDB" id="A0A087A6Y1"/>
<dbReference type="STRING" id="1437609.BCAL_1467"/>
<dbReference type="OrthoDB" id="9802809at2"/>
<dbReference type="eggNOG" id="COG1027">
    <property type="taxonomic scope" value="Bacteria"/>
</dbReference>
<dbReference type="Gene3D" id="1.10.275.10">
    <property type="entry name" value="Fumarase/aspartase (N-terminal domain)"/>
    <property type="match status" value="1"/>
</dbReference>
<dbReference type="PANTHER" id="PTHR42696">
    <property type="entry name" value="ASPARTATE AMMONIA-LYASE"/>
    <property type="match status" value="1"/>
</dbReference>
<accession>A0A087A6Y1</accession>
<keyword evidence="1 5" id="KW-0456">Lyase</keyword>
<dbReference type="Pfam" id="PF00206">
    <property type="entry name" value="Lyase_1"/>
    <property type="match status" value="1"/>
</dbReference>
<dbReference type="InterPro" id="IPR000362">
    <property type="entry name" value="Fumarate_lyase_fam"/>
</dbReference>
<dbReference type="FunFam" id="1.10.275.10:FF:000001">
    <property type="entry name" value="Fumarate hydratase, mitochondrial"/>
    <property type="match status" value="1"/>
</dbReference>
<dbReference type="Pfam" id="PF10415">
    <property type="entry name" value="FumaraseC_C"/>
    <property type="match status" value="1"/>
</dbReference>
<evidence type="ECO:0000259" key="3">
    <source>
        <dbReference type="Pfam" id="PF00206"/>
    </source>
</evidence>
<dbReference type="EC" id="4.3.1.1" evidence="5"/>
<proteinExistence type="predicted"/>
<dbReference type="GO" id="GO:0005829">
    <property type="term" value="C:cytosol"/>
    <property type="evidence" value="ECO:0007669"/>
    <property type="project" value="TreeGrafter"/>
</dbReference>
<evidence type="ECO:0000256" key="1">
    <source>
        <dbReference type="ARBA" id="ARBA00023239"/>
    </source>
</evidence>
<dbReference type="InterPro" id="IPR024083">
    <property type="entry name" value="Fumarase/histidase_N"/>
</dbReference>
<name>A0A087A6Y1_9BIFI</name>
<feature type="domain" description="Fumarate lyase N-terminal" evidence="3">
    <location>
        <begin position="51"/>
        <end position="382"/>
    </location>
</feature>
<dbReference type="InterPro" id="IPR051546">
    <property type="entry name" value="Aspartate_Ammonia-Lyase"/>
</dbReference>
<comment type="caution">
    <text evidence="5">The sequence shown here is derived from an EMBL/GenBank/DDBJ whole genome shotgun (WGS) entry which is preliminary data.</text>
</comment>
<evidence type="ECO:0000259" key="4">
    <source>
        <dbReference type="Pfam" id="PF10415"/>
    </source>
</evidence>
<dbReference type="NCBIfam" id="NF008909">
    <property type="entry name" value="PRK12273.1"/>
    <property type="match status" value="1"/>
</dbReference>
<dbReference type="Proteomes" id="UP000029072">
    <property type="component" value="Unassembled WGS sequence"/>
</dbReference>
<dbReference type="GO" id="GO:0006099">
    <property type="term" value="P:tricarboxylic acid cycle"/>
    <property type="evidence" value="ECO:0007669"/>
    <property type="project" value="InterPro"/>
</dbReference>
<dbReference type="PROSITE" id="PS00163">
    <property type="entry name" value="FUMARATE_LYASES"/>
    <property type="match status" value="1"/>
</dbReference>
<dbReference type="Gene3D" id="1.10.40.30">
    <property type="entry name" value="Fumarase/aspartase (C-terminal domain)"/>
    <property type="match status" value="1"/>
</dbReference>
<protein>
    <submittedName>
        <fullName evidence="5">Aspartate ammonia-lyase</fullName>
        <ecNumber evidence="5">4.3.1.1</ecNumber>
    </submittedName>
</protein>
<feature type="domain" description="Fumarase C C-terminal" evidence="4">
    <location>
        <begin position="448"/>
        <end position="500"/>
    </location>
</feature>
<dbReference type="InterPro" id="IPR018951">
    <property type="entry name" value="Fumarase_C_C"/>
</dbReference>